<evidence type="ECO:0000256" key="1">
    <source>
        <dbReference type="ARBA" id="ARBA00009369"/>
    </source>
</evidence>
<dbReference type="Gene3D" id="2.40.10.340">
    <property type="entry name" value="Rod shape-determining protein MreC, domain 1"/>
    <property type="match status" value="1"/>
</dbReference>
<dbReference type="PANTHER" id="PTHR34138:SF1">
    <property type="entry name" value="CELL SHAPE-DETERMINING PROTEIN MREC"/>
    <property type="match status" value="1"/>
</dbReference>
<dbReference type="Proteomes" id="UP000035352">
    <property type="component" value="Chromosome"/>
</dbReference>
<protein>
    <recommendedName>
        <fullName evidence="2 5">Cell shape-determining protein MreC</fullName>
    </recommendedName>
    <alternativeName>
        <fullName evidence="4 5">Cell shape protein MreC</fullName>
    </alternativeName>
</protein>
<name>A0A0G3BBU3_9BURK</name>
<gene>
    <name evidence="8" type="ORF">AAW51_0123</name>
</gene>
<dbReference type="PATRIC" id="fig|413882.6.peg.126"/>
<dbReference type="GO" id="GO:0005886">
    <property type="term" value="C:plasma membrane"/>
    <property type="evidence" value="ECO:0007669"/>
    <property type="project" value="TreeGrafter"/>
</dbReference>
<feature type="compositionally biased region" description="Pro residues" evidence="6">
    <location>
        <begin position="286"/>
        <end position="303"/>
    </location>
</feature>
<dbReference type="InterPro" id="IPR007221">
    <property type="entry name" value="MreC"/>
</dbReference>
<organism evidence="8 9">
    <name type="scientific">Caldimonas brevitalea</name>
    <dbReference type="NCBI Taxonomy" id="413882"/>
    <lineage>
        <taxon>Bacteria</taxon>
        <taxon>Pseudomonadati</taxon>
        <taxon>Pseudomonadota</taxon>
        <taxon>Betaproteobacteria</taxon>
        <taxon>Burkholderiales</taxon>
        <taxon>Sphaerotilaceae</taxon>
        <taxon>Caldimonas</taxon>
    </lineage>
</organism>
<comment type="function">
    <text evidence="5">Involved in formation and maintenance of cell shape.</text>
</comment>
<evidence type="ECO:0000256" key="2">
    <source>
        <dbReference type="ARBA" id="ARBA00013855"/>
    </source>
</evidence>
<dbReference type="InterPro" id="IPR042175">
    <property type="entry name" value="Cell/Rod_MreC_2"/>
</dbReference>
<feature type="region of interest" description="Disordered" evidence="6">
    <location>
        <begin position="281"/>
        <end position="320"/>
    </location>
</feature>
<evidence type="ECO:0000259" key="7">
    <source>
        <dbReference type="Pfam" id="PF04085"/>
    </source>
</evidence>
<feature type="compositionally biased region" description="Low complexity" evidence="6">
    <location>
        <begin position="304"/>
        <end position="320"/>
    </location>
</feature>
<sequence>MPLGTLDRTPPPFFKQGPSALTRLMFFSALAFFLMVADTRLNLTQPLRAVVATVLHPAQRALLVPVETARTGGDYVRGLNEARAKEAAAQRQLSEQAMRVARVELLEKENARLRAMLELRPALPAKTRAAEVLYDAPDPYSRKVVIDLGSAQGVVRGSPVIDETGVLGQVTRVYPLASEVTLLTDKDAVIPTLNVRTSARGIAYGDAVNDAMELRFMAANADVQEGDLLSTSGVDGVYPPGLPVARVAKVDRRADSAFAKIVLTPVSAPTSARHVLVLQPVGDTLPPRPQPEPAAAATPPPAASAPKAAASAPARKGPAR</sequence>
<dbReference type="KEGG" id="pbh:AAW51_0123"/>
<evidence type="ECO:0000313" key="9">
    <source>
        <dbReference type="Proteomes" id="UP000035352"/>
    </source>
</evidence>
<keyword evidence="3 5" id="KW-0133">Cell shape</keyword>
<evidence type="ECO:0000256" key="4">
    <source>
        <dbReference type="ARBA" id="ARBA00032089"/>
    </source>
</evidence>
<evidence type="ECO:0000256" key="6">
    <source>
        <dbReference type="SAM" id="MobiDB-lite"/>
    </source>
</evidence>
<proteinExistence type="inferred from homology"/>
<keyword evidence="9" id="KW-1185">Reference proteome</keyword>
<feature type="domain" description="Rod shape-determining protein MreC beta-barrel core" evidence="7">
    <location>
        <begin position="132"/>
        <end position="279"/>
    </location>
</feature>
<reference evidence="8 9" key="1">
    <citation type="submission" date="2015-05" db="EMBL/GenBank/DDBJ databases">
        <authorList>
            <person name="Tang B."/>
            <person name="Yu Y."/>
        </authorList>
    </citation>
    <scope>NUCLEOTIDE SEQUENCE [LARGE SCALE GENOMIC DNA]</scope>
    <source>
        <strain evidence="8 9">DSM 7029</strain>
    </source>
</reference>
<dbReference type="GO" id="GO:0008360">
    <property type="term" value="P:regulation of cell shape"/>
    <property type="evidence" value="ECO:0007669"/>
    <property type="project" value="UniProtKB-KW"/>
</dbReference>
<dbReference type="Gene3D" id="2.40.10.350">
    <property type="entry name" value="Rod shape-determining protein MreC, domain 2"/>
    <property type="match status" value="1"/>
</dbReference>
<accession>A0A0G3BBU3</accession>
<dbReference type="AlphaFoldDB" id="A0A0G3BBU3"/>
<comment type="similarity">
    <text evidence="1 5">Belongs to the MreC family.</text>
</comment>
<dbReference type="STRING" id="413882.AAW51_0123"/>
<evidence type="ECO:0000256" key="5">
    <source>
        <dbReference type="PIRNR" id="PIRNR038471"/>
    </source>
</evidence>
<evidence type="ECO:0000256" key="3">
    <source>
        <dbReference type="ARBA" id="ARBA00022960"/>
    </source>
</evidence>
<dbReference type="InterPro" id="IPR042177">
    <property type="entry name" value="Cell/Rod_1"/>
</dbReference>
<dbReference type="EMBL" id="CP011371">
    <property type="protein sequence ID" value="AKJ26814.1"/>
    <property type="molecule type" value="Genomic_DNA"/>
</dbReference>
<evidence type="ECO:0000313" key="8">
    <source>
        <dbReference type="EMBL" id="AKJ26814.1"/>
    </source>
</evidence>
<dbReference type="Pfam" id="PF04085">
    <property type="entry name" value="MreC"/>
    <property type="match status" value="1"/>
</dbReference>
<dbReference type="OrthoDB" id="9808025at2"/>
<dbReference type="RefSeq" id="WP_083437970.1">
    <property type="nucleotide sequence ID" value="NZ_CP011371.1"/>
</dbReference>
<dbReference type="NCBIfam" id="TIGR00219">
    <property type="entry name" value="mreC"/>
    <property type="match status" value="1"/>
</dbReference>
<dbReference type="PIRSF" id="PIRSF038471">
    <property type="entry name" value="MreC"/>
    <property type="match status" value="1"/>
</dbReference>
<dbReference type="InterPro" id="IPR055342">
    <property type="entry name" value="MreC_beta-barrel_core"/>
</dbReference>
<dbReference type="PANTHER" id="PTHR34138">
    <property type="entry name" value="CELL SHAPE-DETERMINING PROTEIN MREC"/>
    <property type="match status" value="1"/>
</dbReference>